<keyword evidence="2" id="KW-1185">Reference proteome</keyword>
<gene>
    <name evidence="1" type="ordered locus">Cmaq_1159</name>
</gene>
<protein>
    <submittedName>
        <fullName evidence="1">Uncharacterized protein</fullName>
    </submittedName>
</protein>
<reference evidence="1 2" key="1">
    <citation type="submission" date="2007-10" db="EMBL/GenBank/DDBJ databases">
        <title>Complete sequence of Caldivirga maquilingensis IC-167.</title>
        <authorList>
            <consortium name="US DOE Joint Genome Institute"/>
            <person name="Copeland A."/>
            <person name="Lucas S."/>
            <person name="Lapidus A."/>
            <person name="Barry K."/>
            <person name="Glavina del Rio T."/>
            <person name="Dalin E."/>
            <person name="Tice H."/>
            <person name="Pitluck S."/>
            <person name="Saunders E."/>
            <person name="Brettin T."/>
            <person name="Bruce D."/>
            <person name="Detter J.C."/>
            <person name="Han C."/>
            <person name="Schmutz J."/>
            <person name="Larimer F."/>
            <person name="Land M."/>
            <person name="Hauser L."/>
            <person name="Kyrpides N."/>
            <person name="Ivanova N."/>
            <person name="Biddle J.F."/>
            <person name="Zhang Z."/>
            <person name="Fitz-Gibbon S.T."/>
            <person name="Lowe T.M."/>
            <person name="Saltikov C."/>
            <person name="House C.H."/>
            <person name="Richardson P."/>
        </authorList>
    </citation>
    <scope>NUCLEOTIDE SEQUENCE [LARGE SCALE GENOMIC DNA]</scope>
    <source>
        <strain evidence="2">ATCC 700844 / DSM 13496 / JCM 10307 / IC-167</strain>
    </source>
</reference>
<dbReference type="EMBL" id="CP000852">
    <property type="protein sequence ID" value="ABW01986.1"/>
    <property type="molecule type" value="Genomic_DNA"/>
</dbReference>
<evidence type="ECO:0000313" key="2">
    <source>
        <dbReference type="Proteomes" id="UP000001137"/>
    </source>
</evidence>
<dbReference type="KEGG" id="cma:Cmaq_1159"/>
<dbReference type="AlphaFoldDB" id="A8MDY0"/>
<proteinExistence type="predicted"/>
<dbReference type="HOGENOM" id="CLU_3263597_0_0_2"/>
<dbReference type="Proteomes" id="UP000001137">
    <property type="component" value="Chromosome"/>
</dbReference>
<accession>A8MDY0</accession>
<sequence length="41" mass="4421">MGAMGRILTLGVGLNTSFIKKDQCITTSNCYEDNVTVLNQA</sequence>
<evidence type="ECO:0000313" key="1">
    <source>
        <dbReference type="EMBL" id="ABW01986.1"/>
    </source>
</evidence>
<name>A8MDY0_CALMQ</name>
<organism evidence="1 2">
    <name type="scientific">Caldivirga maquilingensis (strain ATCC 700844 / DSM 13496 / JCM 10307 / IC-167)</name>
    <dbReference type="NCBI Taxonomy" id="397948"/>
    <lineage>
        <taxon>Archaea</taxon>
        <taxon>Thermoproteota</taxon>
        <taxon>Thermoprotei</taxon>
        <taxon>Thermoproteales</taxon>
        <taxon>Thermoproteaceae</taxon>
        <taxon>Caldivirga</taxon>
    </lineage>
</organism>